<dbReference type="PANTHER" id="PTHR11705:SF143">
    <property type="entry name" value="SLL0236 PROTEIN"/>
    <property type="match status" value="1"/>
</dbReference>
<evidence type="ECO:0000313" key="12">
    <source>
        <dbReference type="EMBL" id="KAF0687792.1"/>
    </source>
</evidence>
<evidence type="ECO:0000256" key="10">
    <source>
        <dbReference type="PROSITE-ProRule" id="PRU01379"/>
    </source>
</evidence>
<feature type="active site" description="Proton donor/acceptor" evidence="10">
    <location>
        <position position="320"/>
    </location>
</feature>
<feature type="domain" description="Peptidase M14" evidence="11">
    <location>
        <begin position="47"/>
        <end position="351"/>
    </location>
</feature>
<keyword evidence="5" id="KW-0479">Metal-binding</keyword>
<gene>
    <name evidence="13" type="primary">Aste57867_20495</name>
    <name evidence="12" type="ORF">As57867_020429</name>
    <name evidence="13" type="ORF">ASTE57867_20495</name>
</gene>
<evidence type="ECO:0000256" key="3">
    <source>
        <dbReference type="ARBA" id="ARBA00022645"/>
    </source>
</evidence>
<evidence type="ECO:0000313" key="13">
    <source>
        <dbReference type="EMBL" id="VFT97180.1"/>
    </source>
</evidence>
<proteinExistence type="inferred from homology"/>
<keyword evidence="7" id="KW-0378">Hydrolase</keyword>
<evidence type="ECO:0000256" key="2">
    <source>
        <dbReference type="ARBA" id="ARBA00005988"/>
    </source>
</evidence>
<evidence type="ECO:0000256" key="8">
    <source>
        <dbReference type="ARBA" id="ARBA00022833"/>
    </source>
</evidence>
<keyword evidence="9" id="KW-0482">Metalloprotease</keyword>
<evidence type="ECO:0000256" key="6">
    <source>
        <dbReference type="ARBA" id="ARBA00022729"/>
    </source>
</evidence>
<keyword evidence="3" id="KW-0121">Carboxypeptidase</keyword>
<dbReference type="FunFam" id="3.40.630.10:FF:000084">
    <property type="entry name" value="Carboxypeptidase B2"/>
    <property type="match status" value="1"/>
</dbReference>
<accession>A0A485LF23</accession>
<dbReference type="PANTHER" id="PTHR11705">
    <property type="entry name" value="PROTEASE FAMILY M14 CARBOXYPEPTIDASE A,B"/>
    <property type="match status" value="1"/>
</dbReference>
<dbReference type="SMART" id="SM00631">
    <property type="entry name" value="Zn_pept"/>
    <property type="match status" value="1"/>
</dbReference>
<evidence type="ECO:0000256" key="7">
    <source>
        <dbReference type="ARBA" id="ARBA00022801"/>
    </source>
</evidence>
<dbReference type="GO" id="GO:0008270">
    <property type="term" value="F:zinc ion binding"/>
    <property type="evidence" value="ECO:0007669"/>
    <property type="project" value="InterPro"/>
</dbReference>
<evidence type="ECO:0000256" key="1">
    <source>
        <dbReference type="ARBA" id="ARBA00001947"/>
    </source>
</evidence>
<dbReference type="AlphaFoldDB" id="A0A485LF23"/>
<reference evidence="12" key="2">
    <citation type="submission" date="2019-06" db="EMBL/GenBank/DDBJ databases">
        <title>Genomics analysis of Aphanomyces spp. identifies a new class of oomycete effector associated with host adaptation.</title>
        <authorList>
            <person name="Gaulin E."/>
        </authorList>
    </citation>
    <scope>NUCLEOTIDE SEQUENCE</scope>
    <source>
        <strain evidence="12">CBS 578.67</strain>
    </source>
</reference>
<dbReference type="GO" id="GO:0006508">
    <property type="term" value="P:proteolysis"/>
    <property type="evidence" value="ECO:0007669"/>
    <property type="project" value="UniProtKB-KW"/>
</dbReference>
<dbReference type="OrthoDB" id="3626597at2759"/>
<evidence type="ECO:0000259" key="11">
    <source>
        <dbReference type="PROSITE" id="PS52035"/>
    </source>
</evidence>
<dbReference type="EMBL" id="VJMH01006848">
    <property type="protein sequence ID" value="KAF0687792.1"/>
    <property type="molecule type" value="Genomic_DNA"/>
</dbReference>
<organism evidence="13 14">
    <name type="scientific">Aphanomyces stellatus</name>
    <dbReference type="NCBI Taxonomy" id="120398"/>
    <lineage>
        <taxon>Eukaryota</taxon>
        <taxon>Sar</taxon>
        <taxon>Stramenopiles</taxon>
        <taxon>Oomycota</taxon>
        <taxon>Saprolegniomycetes</taxon>
        <taxon>Saprolegniales</taxon>
        <taxon>Verrucalvaceae</taxon>
        <taxon>Aphanomyces</taxon>
    </lineage>
</organism>
<dbReference type="Proteomes" id="UP000332933">
    <property type="component" value="Unassembled WGS sequence"/>
</dbReference>
<dbReference type="GO" id="GO:0004181">
    <property type="term" value="F:metallocarboxypeptidase activity"/>
    <property type="evidence" value="ECO:0007669"/>
    <property type="project" value="InterPro"/>
</dbReference>
<sequence length="394" mass="42905">MSVVLHEALGQVLPPDDAVAAAACRNNTAGYLTSLKPGMYTSSGFFSCFRQADEVFAFMDALMKQTTATSNVSMTKFNISTTVFGQSIPAYTLSSTKDNTTKKIMYMHSTMHAREWIALTSAIYSWATVLDGIATRQASILPLIDLYNWVYVPIVNLDGYIYTWTKDRYHRKNMHPQSIDPDDVLTNWTAGVDLNRNFGPQDDTDEESLTYCGPYPFSEPEVRGIKAWLDAVQVNGSGLVAALDVHSYGGQVLTPYGNKSAAPAAPFADAFDTLAHAMQSSMAAVGGNYTAMQAYDLYFAQGMFQDYLFATYNVPAIVVEVSGNDFRAPVASIPIRGREVAAALLTFATNARTWIQDAKPKPTQKTPTMAHTSGSSMFELAFVVAVVVVVAAAL</sequence>
<keyword evidence="14" id="KW-1185">Reference proteome</keyword>
<keyword evidence="6" id="KW-0732">Signal</keyword>
<keyword evidence="4" id="KW-0645">Protease</keyword>
<protein>
    <submittedName>
        <fullName evidence="13">Aste57867_20495 protein</fullName>
    </submittedName>
</protein>
<name>A0A485LF23_9STRA</name>
<dbReference type="SUPFAM" id="SSF53187">
    <property type="entry name" value="Zn-dependent exopeptidases"/>
    <property type="match status" value="1"/>
</dbReference>
<dbReference type="EMBL" id="CAADRA010006873">
    <property type="protein sequence ID" value="VFT97180.1"/>
    <property type="molecule type" value="Genomic_DNA"/>
</dbReference>
<evidence type="ECO:0000256" key="9">
    <source>
        <dbReference type="ARBA" id="ARBA00023049"/>
    </source>
</evidence>
<evidence type="ECO:0000256" key="4">
    <source>
        <dbReference type="ARBA" id="ARBA00022670"/>
    </source>
</evidence>
<comment type="similarity">
    <text evidence="2 10">Belongs to the peptidase M14 family.</text>
</comment>
<keyword evidence="8" id="KW-0862">Zinc</keyword>
<comment type="cofactor">
    <cofactor evidence="1">
        <name>Zn(2+)</name>
        <dbReference type="ChEBI" id="CHEBI:29105"/>
    </cofactor>
</comment>
<dbReference type="InterPro" id="IPR000834">
    <property type="entry name" value="Peptidase_M14"/>
</dbReference>
<reference evidence="13 14" key="1">
    <citation type="submission" date="2019-03" db="EMBL/GenBank/DDBJ databases">
        <authorList>
            <person name="Gaulin E."/>
            <person name="Dumas B."/>
        </authorList>
    </citation>
    <scope>NUCLEOTIDE SEQUENCE [LARGE SCALE GENOMIC DNA]</scope>
    <source>
        <strain evidence="13">CBS 568.67</strain>
    </source>
</reference>
<dbReference type="Pfam" id="PF00246">
    <property type="entry name" value="Peptidase_M14"/>
    <property type="match status" value="1"/>
</dbReference>
<evidence type="ECO:0000313" key="14">
    <source>
        <dbReference type="Proteomes" id="UP000332933"/>
    </source>
</evidence>
<dbReference type="PROSITE" id="PS52035">
    <property type="entry name" value="PEPTIDASE_M14"/>
    <property type="match status" value="1"/>
</dbReference>
<dbReference type="GO" id="GO:0005615">
    <property type="term" value="C:extracellular space"/>
    <property type="evidence" value="ECO:0007669"/>
    <property type="project" value="TreeGrafter"/>
</dbReference>
<evidence type="ECO:0000256" key="5">
    <source>
        <dbReference type="ARBA" id="ARBA00022723"/>
    </source>
</evidence>
<dbReference type="Gene3D" id="3.40.630.10">
    <property type="entry name" value="Zn peptidases"/>
    <property type="match status" value="1"/>
</dbReference>